<organism evidence="1 2">
    <name type="scientific">Galerina marginata (strain CBS 339.88)</name>
    <dbReference type="NCBI Taxonomy" id="685588"/>
    <lineage>
        <taxon>Eukaryota</taxon>
        <taxon>Fungi</taxon>
        <taxon>Dikarya</taxon>
        <taxon>Basidiomycota</taxon>
        <taxon>Agaricomycotina</taxon>
        <taxon>Agaricomycetes</taxon>
        <taxon>Agaricomycetidae</taxon>
        <taxon>Agaricales</taxon>
        <taxon>Agaricineae</taxon>
        <taxon>Strophariaceae</taxon>
        <taxon>Galerina</taxon>
    </lineage>
</organism>
<evidence type="ECO:0000313" key="1">
    <source>
        <dbReference type="EMBL" id="KDR68770.1"/>
    </source>
</evidence>
<sequence length="339" mass="38853">MISSRIHIFRKLVVTLKNVSFVVSSADYFLFTISPFVKRLEFRNLNFYSGWASATNLFPHFLPTLTHLHLCDITFNTFLDVTHTICAFPHLQSVEVVRVHWDSNAIHARKGDAVQYPVLPPFVHRIRWRDTPLHELLHWLLSHDKLPIVPHLDIGPVRERDVSSAGRYLFQVGPHLRHITFSFCFGTYHDCALLSDPERRGDSLALRYKEVFGISTCHHIALFTELRSLKIDDFVDCNSLSCNQRTPAFCAPRVLASVRSPKLTRLILGINLAKVGALDKHDVNWEFLDETFASRPYETLEVIEFEVKGRVNVEGLKELISSRLPYAAGRGLLKFHKAT</sequence>
<dbReference type="EMBL" id="KL142406">
    <property type="protein sequence ID" value="KDR68770.1"/>
    <property type="molecule type" value="Genomic_DNA"/>
</dbReference>
<keyword evidence="2" id="KW-1185">Reference proteome</keyword>
<proteinExistence type="predicted"/>
<reference evidence="2" key="1">
    <citation type="journal article" date="2014" name="Proc. Natl. Acad. Sci. U.S.A.">
        <title>Extensive sampling of basidiomycete genomes demonstrates inadequacy of the white-rot/brown-rot paradigm for wood decay fungi.</title>
        <authorList>
            <person name="Riley R."/>
            <person name="Salamov A.A."/>
            <person name="Brown D.W."/>
            <person name="Nagy L.G."/>
            <person name="Floudas D."/>
            <person name="Held B.W."/>
            <person name="Levasseur A."/>
            <person name="Lombard V."/>
            <person name="Morin E."/>
            <person name="Otillar R."/>
            <person name="Lindquist E.A."/>
            <person name="Sun H."/>
            <person name="LaButti K.M."/>
            <person name="Schmutz J."/>
            <person name="Jabbour D."/>
            <person name="Luo H."/>
            <person name="Baker S.E."/>
            <person name="Pisabarro A.G."/>
            <person name="Walton J.D."/>
            <person name="Blanchette R.A."/>
            <person name="Henrissat B."/>
            <person name="Martin F."/>
            <person name="Cullen D."/>
            <person name="Hibbett D.S."/>
            <person name="Grigoriev I.V."/>
        </authorList>
    </citation>
    <scope>NUCLEOTIDE SEQUENCE [LARGE SCALE GENOMIC DNA]</scope>
    <source>
        <strain evidence="2">CBS 339.88</strain>
    </source>
</reference>
<dbReference type="AlphaFoldDB" id="A0A067SCW4"/>
<dbReference type="OrthoDB" id="2789810at2759"/>
<evidence type="ECO:0008006" key="3">
    <source>
        <dbReference type="Google" id="ProtNLM"/>
    </source>
</evidence>
<protein>
    <recommendedName>
        <fullName evidence="3">F-box domain-containing protein</fullName>
    </recommendedName>
</protein>
<accession>A0A067SCW4</accession>
<dbReference type="HOGENOM" id="CLU_036316_4_2_1"/>
<evidence type="ECO:0000313" key="2">
    <source>
        <dbReference type="Proteomes" id="UP000027222"/>
    </source>
</evidence>
<gene>
    <name evidence="1" type="ORF">GALMADRAFT_78235</name>
</gene>
<dbReference type="Proteomes" id="UP000027222">
    <property type="component" value="Unassembled WGS sequence"/>
</dbReference>
<name>A0A067SCW4_GALM3</name>